<comment type="caution">
    <text evidence="1">The sequence shown here is derived from an EMBL/GenBank/DDBJ whole genome shotgun (WGS) entry which is preliminary data.</text>
</comment>
<keyword evidence="2" id="KW-1185">Reference proteome</keyword>
<evidence type="ECO:0008006" key="3">
    <source>
        <dbReference type="Google" id="ProtNLM"/>
    </source>
</evidence>
<accession>A0ABP7P528</accession>
<reference evidence="2" key="1">
    <citation type="journal article" date="2019" name="Int. J. Syst. Evol. Microbiol.">
        <title>The Global Catalogue of Microorganisms (GCM) 10K type strain sequencing project: providing services to taxonomists for standard genome sequencing and annotation.</title>
        <authorList>
            <consortium name="The Broad Institute Genomics Platform"/>
            <consortium name="The Broad Institute Genome Sequencing Center for Infectious Disease"/>
            <person name="Wu L."/>
            <person name="Ma J."/>
        </authorList>
    </citation>
    <scope>NUCLEOTIDE SEQUENCE [LARGE SCALE GENOMIC DNA]</scope>
    <source>
        <strain evidence="2">JCM 16601</strain>
    </source>
</reference>
<dbReference type="Pfam" id="PF16248">
    <property type="entry name" value="DUF4905"/>
    <property type="match status" value="1"/>
</dbReference>
<proteinExistence type="predicted"/>
<dbReference type="InterPro" id="IPR032595">
    <property type="entry name" value="DUF4905"/>
</dbReference>
<protein>
    <recommendedName>
        <fullName evidence="3">DUF4905 domain-containing protein</fullName>
    </recommendedName>
</protein>
<name>A0ABP7P528_9SPHI</name>
<organism evidence="1 2">
    <name type="scientific">Mucilaginibacter dorajii</name>
    <dbReference type="NCBI Taxonomy" id="692994"/>
    <lineage>
        <taxon>Bacteria</taxon>
        <taxon>Pseudomonadati</taxon>
        <taxon>Bacteroidota</taxon>
        <taxon>Sphingobacteriia</taxon>
        <taxon>Sphingobacteriales</taxon>
        <taxon>Sphingobacteriaceae</taxon>
        <taxon>Mucilaginibacter</taxon>
    </lineage>
</organism>
<evidence type="ECO:0000313" key="2">
    <source>
        <dbReference type="Proteomes" id="UP001500742"/>
    </source>
</evidence>
<gene>
    <name evidence="1" type="ORF">GCM10022210_04270</name>
</gene>
<sequence length="241" mass="27100">MEIDETGSFIFLEIRDTASKQVSFTSIDLNNGRVHFKDLSMPERWLTGIEAAYDGVLLIHNYQSENGPVHKGLTAIDGITGRALWGNYTLAFDQLSVNGPVVYNAQVQPKRLMLTDIKTGATLRAYEPVIDTLLNNHIKTAQLLPASFLGTIELPAKPYGNTVHYMEHNSYRIVSLHTFLAGQLEQHLYIFDNEGNIVHCDLLQAGIQKLQPEAFVVHKNKLIYLKNRSELIVLNLQNTVL</sequence>
<evidence type="ECO:0000313" key="1">
    <source>
        <dbReference type="EMBL" id="GAA3959813.1"/>
    </source>
</evidence>
<dbReference type="EMBL" id="BAAAZC010000004">
    <property type="protein sequence ID" value="GAA3959813.1"/>
    <property type="molecule type" value="Genomic_DNA"/>
</dbReference>
<dbReference type="Proteomes" id="UP001500742">
    <property type="component" value="Unassembled WGS sequence"/>
</dbReference>